<keyword evidence="4" id="KW-1185">Reference proteome</keyword>
<name>A0A370GPR9_9NOCA</name>
<evidence type="ECO:0000256" key="2">
    <source>
        <dbReference type="SAM" id="Phobius"/>
    </source>
</evidence>
<evidence type="ECO:0000313" key="3">
    <source>
        <dbReference type="EMBL" id="RDI45300.1"/>
    </source>
</evidence>
<keyword evidence="2" id="KW-1133">Transmembrane helix</keyword>
<dbReference type="AlphaFoldDB" id="A0A370GPR9"/>
<reference evidence="3 4" key="1">
    <citation type="submission" date="2018-07" db="EMBL/GenBank/DDBJ databases">
        <title>Genomic Encyclopedia of Type Strains, Phase IV (KMG-IV): sequencing the most valuable type-strain genomes for metagenomic binning, comparative biology and taxonomic classification.</title>
        <authorList>
            <person name="Goeker M."/>
        </authorList>
    </citation>
    <scope>NUCLEOTIDE SEQUENCE [LARGE SCALE GENOMIC DNA]</scope>
    <source>
        <strain evidence="3 4">DSM 44952</strain>
    </source>
</reference>
<feature type="transmembrane region" description="Helical" evidence="2">
    <location>
        <begin position="253"/>
        <end position="274"/>
    </location>
</feature>
<feature type="region of interest" description="Disordered" evidence="1">
    <location>
        <begin position="55"/>
        <end position="82"/>
    </location>
</feature>
<feature type="transmembrane region" description="Helical" evidence="2">
    <location>
        <begin position="286"/>
        <end position="310"/>
    </location>
</feature>
<feature type="compositionally biased region" description="Polar residues" evidence="1">
    <location>
        <begin position="125"/>
        <end position="136"/>
    </location>
</feature>
<protein>
    <submittedName>
        <fullName evidence="3">Uncharacterized protein</fullName>
    </submittedName>
</protein>
<organism evidence="3 4">
    <name type="scientific">Nocardia mexicana</name>
    <dbReference type="NCBI Taxonomy" id="279262"/>
    <lineage>
        <taxon>Bacteria</taxon>
        <taxon>Bacillati</taxon>
        <taxon>Actinomycetota</taxon>
        <taxon>Actinomycetes</taxon>
        <taxon>Mycobacteriales</taxon>
        <taxon>Nocardiaceae</taxon>
        <taxon>Nocardia</taxon>
    </lineage>
</organism>
<evidence type="ECO:0000313" key="4">
    <source>
        <dbReference type="Proteomes" id="UP000255355"/>
    </source>
</evidence>
<keyword evidence="2" id="KW-0812">Transmembrane</keyword>
<proteinExistence type="predicted"/>
<comment type="caution">
    <text evidence="3">The sequence shown here is derived from an EMBL/GenBank/DDBJ whole genome shotgun (WGS) entry which is preliminary data.</text>
</comment>
<keyword evidence="2" id="KW-0472">Membrane</keyword>
<dbReference type="EMBL" id="QQAZ01000013">
    <property type="protein sequence ID" value="RDI45300.1"/>
    <property type="molecule type" value="Genomic_DNA"/>
</dbReference>
<evidence type="ECO:0000256" key="1">
    <source>
        <dbReference type="SAM" id="MobiDB-lite"/>
    </source>
</evidence>
<accession>A0A370GPR9</accession>
<dbReference type="STRING" id="1210089.GCA_001613165_03094"/>
<gene>
    <name evidence="3" type="ORF">DFR68_11370</name>
</gene>
<dbReference type="Proteomes" id="UP000255355">
    <property type="component" value="Unassembled WGS sequence"/>
</dbReference>
<feature type="region of interest" description="Disordered" evidence="1">
    <location>
        <begin position="125"/>
        <end position="148"/>
    </location>
</feature>
<sequence length="376" mass="40457">MSSPIVALIRPINPWPLACTAETHSREPAFALNVVCSRDNGGRRLIQVERIVVAEPGGAGTGTRSHRDGRPPENPSTPQTPIAQSLNTLETDKHARRSSETAIHQRRKWADVPACHLREGVQMTSEAPSAIPTRQQPPHGVRWVQPSQHRERSDTLLRSHRHHRSAAAPGGDTAVGIDISCPQCGYEDLVQSVPAICAAGTSTVSGTDYYSGVGIASTGFVPVVGSATVHHTRSTVLATELASEPYQRSATRFSLFGVLFSLPALAYIPIAFAAATEPGYEVSIPWTIGASVGLILILAAPSIAMLWVAARRARRNGRIIRGRPTARGVWSAAFYCHRCHVGYWPVAPAPGVPVRQPLPPAQFRWVVWDAGGYANA</sequence>